<evidence type="ECO:0000313" key="3">
    <source>
        <dbReference type="Proteomes" id="UP000036403"/>
    </source>
</evidence>
<sequence>MPPAKKKPPPPTPPNVVIPPLPYIPPPKVVVPPLKNALKEKVTHIKPVKQPEKPKKIKKKVVKKRITKAPTTASQNTDDDDDDSADDNAEKNHSAGAVPINGARPEYPPGAEDDNREGGSDFIASAMDFLARARYEPSVENGQPVTEHGHTLTIDFTLGD</sequence>
<feature type="region of interest" description="Disordered" evidence="1">
    <location>
        <begin position="42"/>
        <end position="123"/>
    </location>
</feature>
<gene>
    <name evidence="2" type="ORF">RF55_5291</name>
</gene>
<accession>A0A0J7KVM9</accession>
<dbReference type="Proteomes" id="UP000036403">
    <property type="component" value="Unassembled WGS sequence"/>
</dbReference>
<dbReference type="PaxDb" id="67767-A0A0J7KVM9"/>
<feature type="region of interest" description="Disordered" evidence="1">
    <location>
        <begin position="1"/>
        <end position="29"/>
    </location>
</feature>
<reference evidence="2 3" key="1">
    <citation type="submission" date="2015-04" db="EMBL/GenBank/DDBJ databases">
        <title>Lasius niger genome sequencing.</title>
        <authorList>
            <person name="Konorov E.A."/>
            <person name="Nikitin M.A."/>
            <person name="Kirill M.V."/>
            <person name="Chang P."/>
        </authorList>
    </citation>
    <scope>NUCLEOTIDE SEQUENCE [LARGE SCALE GENOMIC DNA]</scope>
    <source>
        <tissue evidence="2">Whole</tissue>
    </source>
</reference>
<feature type="compositionally biased region" description="Basic and acidic residues" evidence="1">
    <location>
        <begin position="42"/>
        <end position="54"/>
    </location>
</feature>
<evidence type="ECO:0000313" key="2">
    <source>
        <dbReference type="EMBL" id="KMQ94547.1"/>
    </source>
</evidence>
<feature type="compositionally biased region" description="Acidic residues" evidence="1">
    <location>
        <begin position="77"/>
        <end position="87"/>
    </location>
</feature>
<feature type="compositionally biased region" description="Basic residues" evidence="1">
    <location>
        <begin position="55"/>
        <end position="67"/>
    </location>
</feature>
<feature type="region of interest" description="Disordered" evidence="1">
    <location>
        <begin position="138"/>
        <end position="160"/>
    </location>
</feature>
<protein>
    <submittedName>
        <fullName evidence="2">Cell envelope biogenesis protein</fullName>
    </submittedName>
</protein>
<organism evidence="2 3">
    <name type="scientific">Lasius niger</name>
    <name type="common">Black garden ant</name>
    <dbReference type="NCBI Taxonomy" id="67767"/>
    <lineage>
        <taxon>Eukaryota</taxon>
        <taxon>Metazoa</taxon>
        <taxon>Ecdysozoa</taxon>
        <taxon>Arthropoda</taxon>
        <taxon>Hexapoda</taxon>
        <taxon>Insecta</taxon>
        <taxon>Pterygota</taxon>
        <taxon>Neoptera</taxon>
        <taxon>Endopterygota</taxon>
        <taxon>Hymenoptera</taxon>
        <taxon>Apocrita</taxon>
        <taxon>Aculeata</taxon>
        <taxon>Formicoidea</taxon>
        <taxon>Formicidae</taxon>
        <taxon>Formicinae</taxon>
        <taxon>Lasius</taxon>
        <taxon>Lasius</taxon>
    </lineage>
</organism>
<evidence type="ECO:0000256" key="1">
    <source>
        <dbReference type="SAM" id="MobiDB-lite"/>
    </source>
</evidence>
<keyword evidence="3" id="KW-1185">Reference proteome</keyword>
<name>A0A0J7KVM9_LASNI</name>
<feature type="compositionally biased region" description="Pro residues" evidence="1">
    <location>
        <begin position="9"/>
        <end position="29"/>
    </location>
</feature>
<dbReference type="EMBL" id="LBMM01002637">
    <property type="protein sequence ID" value="KMQ94547.1"/>
    <property type="molecule type" value="Genomic_DNA"/>
</dbReference>
<proteinExistence type="predicted"/>
<dbReference type="AlphaFoldDB" id="A0A0J7KVM9"/>
<comment type="caution">
    <text evidence="2">The sequence shown here is derived from an EMBL/GenBank/DDBJ whole genome shotgun (WGS) entry which is preliminary data.</text>
</comment>